<evidence type="ECO:0000256" key="6">
    <source>
        <dbReference type="ARBA" id="ARBA00023170"/>
    </source>
</evidence>
<feature type="transmembrane region" description="Helical" evidence="9">
    <location>
        <begin position="82"/>
        <end position="103"/>
    </location>
</feature>
<evidence type="ECO:0000256" key="8">
    <source>
        <dbReference type="ARBA" id="ARBA00023305"/>
    </source>
</evidence>
<dbReference type="PANTHER" id="PTHR24240">
    <property type="entry name" value="OPSIN"/>
    <property type="match status" value="1"/>
</dbReference>
<feature type="transmembrane region" description="Helical" evidence="9">
    <location>
        <begin position="240"/>
        <end position="263"/>
    </location>
</feature>
<dbReference type="GO" id="GO:0004930">
    <property type="term" value="F:G protein-coupled receptor activity"/>
    <property type="evidence" value="ECO:0007669"/>
    <property type="project" value="UniProtKB-KW"/>
</dbReference>
<dbReference type="InterPro" id="IPR050125">
    <property type="entry name" value="GPCR_opsins"/>
</dbReference>
<dbReference type="GO" id="GO:0007601">
    <property type="term" value="P:visual perception"/>
    <property type="evidence" value="ECO:0007669"/>
    <property type="project" value="UniProtKB-KW"/>
</dbReference>
<evidence type="ECO:0000313" key="11">
    <source>
        <dbReference type="EMBL" id="KAK0407148.1"/>
    </source>
</evidence>
<keyword evidence="7" id="KW-0807">Transducer</keyword>
<proteinExistence type="predicted"/>
<dbReference type="SUPFAM" id="SSF81321">
    <property type="entry name" value="Family A G protein-coupled receptor-like"/>
    <property type="match status" value="1"/>
</dbReference>
<name>A0AA39LRR0_9BILA</name>
<dbReference type="CDD" id="cd00637">
    <property type="entry name" value="7tm_classA_rhodopsin-like"/>
    <property type="match status" value="1"/>
</dbReference>
<comment type="caution">
    <text evidence="11">The sequence shown here is derived from an EMBL/GenBank/DDBJ whole genome shotgun (WGS) entry which is preliminary data.</text>
</comment>
<dbReference type="InterPro" id="IPR019424">
    <property type="entry name" value="7TM_GPCR_Srsx"/>
</dbReference>
<dbReference type="SMART" id="SM01381">
    <property type="entry name" value="7TM_GPCR_Srsx"/>
    <property type="match status" value="1"/>
</dbReference>
<keyword evidence="8" id="KW-0716">Sensory transduction</keyword>
<evidence type="ECO:0000313" key="12">
    <source>
        <dbReference type="Proteomes" id="UP001175271"/>
    </source>
</evidence>
<protein>
    <recommendedName>
        <fullName evidence="10">G-protein coupled receptors family 1 profile domain-containing protein</fullName>
    </recommendedName>
</protein>
<evidence type="ECO:0000256" key="5">
    <source>
        <dbReference type="ARBA" id="ARBA00023136"/>
    </source>
</evidence>
<feature type="transmembrane region" description="Helical" evidence="9">
    <location>
        <begin position="13"/>
        <end position="32"/>
    </location>
</feature>
<reference evidence="11" key="1">
    <citation type="submission" date="2023-06" db="EMBL/GenBank/DDBJ databases">
        <title>Genomic analysis of the entomopathogenic nematode Steinernema hermaphroditum.</title>
        <authorList>
            <person name="Schwarz E.M."/>
            <person name="Heppert J.K."/>
            <person name="Baniya A."/>
            <person name="Schwartz H.T."/>
            <person name="Tan C.-H."/>
            <person name="Antoshechkin I."/>
            <person name="Sternberg P.W."/>
            <person name="Goodrich-Blair H."/>
            <person name="Dillman A.R."/>
        </authorList>
    </citation>
    <scope>NUCLEOTIDE SEQUENCE</scope>
    <source>
        <strain evidence="11">PS9179</strain>
        <tissue evidence="11">Whole animal</tissue>
    </source>
</reference>
<dbReference type="AlphaFoldDB" id="A0AA39LRR0"/>
<evidence type="ECO:0000256" key="1">
    <source>
        <dbReference type="ARBA" id="ARBA00004141"/>
    </source>
</evidence>
<evidence type="ECO:0000256" key="3">
    <source>
        <dbReference type="ARBA" id="ARBA00022989"/>
    </source>
</evidence>
<feature type="domain" description="G-protein coupled receptors family 1 profile" evidence="10">
    <location>
        <begin position="61"/>
        <end position="295"/>
    </location>
</feature>
<organism evidence="11 12">
    <name type="scientific">Steinernema hermaphroditum</name>
    <dbReference type="NCBI Taxonomy" id="289476"/>
    <lineage>
        <taxon>Eukaryota</taxon>
        <taxon>Metazoa</taxon>
        <taxon>Ecdysozoa</taxon>
        <taxon>Nematoda</taxon>
        <taxon>Chromadorea</taxon>
        <taxon>Rhabditida</taxon>
        <taxon>Tylenchina</taxon>
        <taxon>Panagrolaimomorpha</taxon>
        <taxon>Strongyloidoidea</taxon>
        <taxon>Steinernematidae</taxon>
        <taxon>Steinernema</taxon>
    </lineage>
</organism>
<sequence>MFHIASHVPDQRLYSRITGTAGTLLFIVPGPFTAMAPKKPLDDYLVFAILRGVGFVFATLGNGFIVFLILRSKAIRKERFNLLIILLAIGDIILGLAALSRIITQVVLIGQYTKMTCLISGSLLILGGHITQLALLLIAGERLYGIWHLHTVHVKRLKILYYATIPASLTVCLIPAGMIFVGVANEPVASCQIGLSWNPHFGTYMLAHMIFFNVSITSFYILVVVLYCQKIGNTPLATKNNFSCIIVGVGTVYVSCWMVPKILTFTVISADFAEVAQIIAVFGELLSAVLNFFVYGMAHKEIRKEMWMFFFQRQVATVTPASVLTGF</sequence>
<dbReference type="GO" id="GO:0016020">
    <property type="term" value="C:membrane"/>
    <property type="evidence" value="ECO:0007669"/>
    <property type="project" value="UniProtKB-SubCell"/>
</dbReference>
<evidence type="ECO:0000256" key="4">
    <source>
        <dbReference type="ARBA" id="ARBA00023040"/>
    </source>
</evidence>
<feature type="transmembrane region" description="Helical" evidence="9">
    <location>
        <begin position="44"/>
        <end position="70"/>
    </location>
</feature>
<evidence type="ECO:0000259" key="10">
    <source>
        <dbReference type="PROSITE" id="PS50262"/>
    </source>
</evidence>
<gene>
    <name evidence="11" type="ORF">QR680_019033</name>
</gene>
<feature type="transmembrane region" description="Helical" evidence="9">
    <location>
        <begin position="159"/>
        <end position="184"/>
    </location>
</feature>
<comment type="subcellular location">
    <subcellularLocation>
        <location evidence="1">Membrane</location>
        <topology evidence="1">Multi-pass membrane protein</topology>
    </subcellularLocation>
</comment>
<feature type="transmembrane region" description="Helical" evidence="9">
    <location>
        <begin position="275"/>
        <end position="298"/>
    </location>
</feature>
<dbReference type="EMBL" id="JAUCMV010000004">
    <property type="protein sequence ID" value="KAK0407148.1"/>
    <property type="molecule type" value="Genomic_DNA"/>
</dbReference>
<keyword evidence="2 9" id="KW-0812">Transmembrane</keyword>
<keyword evidence="8" id="KW-0844">Vision</keyword>
<feature type="transmembrane region" description="Helical" evidence="9">
    <location>
        <begin position="118"/>
        <end position="138"/>
    </location>
</feature>
<evidence type="ECO:0000256" key="7">
    <source>
        <dbReference type="ARBA" id="ARBA00023224"/>
    </source>
</evidence>
<accession>A0AA39LRR0</accession>
<feature type="transmembrane region" description="Helical" evidence="9">
    <location>
        <begin position="204"/>
        <end position="228"/>
    </location>
</feature>
<dbReference type="Pfam" id="PF10320">
    <property type="entry name" value="7TM_GPCR_Srsx"/>
    <property type="match status" value="1"/>
</dbReference>
<dbReference type="Gene3D" id="1.20.1070.10">
    <property type="entry name" value="Rhodopsin 7-helix transmembrane proteins"/>
    <property type="match status" value="1"/>
</dbReference>
<keyword evidence="3 9" id="KW-1133">Transmembrane helix</keyword>
<evidence type="ECO:0000256" key="9">
    <source>
        <dbReference type="SAM" id="Phobius"/>
    </source>
</evidence>
<keyword evidence="4" id="KW-0297">G-protein coupled receptor</keyword>
<keyword evidence="5 9" id="KW-0472">Membrane</keyword>
<dbReference type="Proteomes" id="UP001175271">
    <property type="component" value="Unassembled WGS sequence"/>
</dbReference>
<evidence type="ECO:0000256" key="2">
    <source>
        <dbReference type="ARBA" id="ARBA00022692"/>
    </source>
</evidence>
<keyword evidence="6" id="KW-0675">Receptor</keyword>
<keyword evidence="12" id="KW-1185">Reference proteome</keyword>
<dbReference type="InterPro" id="IPR017452">
    <property type="entry name" value="GPCR_Rhodpsn_7TM"/>
</dbReference>
<dbReference type="InterPro" id="IPR000276">
    <property type="entry name" value="GPCR_Rhodpsn"/>
</dbReference>
<dbReference type="PROSITE" id="PS50262">
    <property type="entry name" value="G_PROTEIN_RECEP_F1_2"/>
    <property type="match status" value="1"/>
</dbReference>